<comment type="caution">
    <text evidence="2">The sequence shown here is derived from an EMBL/GenBank/DDBJ whole genome shotgun (WGS) entry which is preliminary data.</text>
</comment>
<gene>
    <name evidence="2" type="ORF">H6G97_34635</name>
</gene>
<dbReference type="Proteomes" id="UP000623440">
    <property type="component" value="Unassembled WGS sequence"/>
</dbReference>
<dbReference type="PROSITE" id="PS50152">
    <property type="entry name" value="25A_SYNTH_3"/>
    <property type="match status" value="1"/>
</dbReference>
<dbReference type="Gene3D" id="3.30.460.10">
    <property type="entry name" value="Beta Polymerase, domain 2"/>
    <property type="match status" value="1"/>
</dbReference>
<evidence type="ECO:0000256" key="1">
    <source>
        <dbReference type="ARBA" id="ARBA00023118"/>
    </source>
</evidence>
<dbReference type="CDD" id="cd05400">
    <property type="entry name" value="NT_2-5OAS_ClassI-CCAase"/>
    <property type="match status" value="1"/>
</dbReference>
<dbReference type="SUPFAM" id="SSF81301">
    <property type="entry name" value="Nucleotidyltransferase"/>
    <property type="match status" value="1"/>
</dbReference>
<accession>A0ABR8DY65</accession>
<dbReference type="Pfam" id="PF18144">
    <property type="entry name" value="SMODS"/>
    <property type="match status" value="1"/>
</dbReference>
<dbReference type="InterPro" id="IPR006116">
    <property type="entry name" value="NT_2-5OAS_ClassI-CCAase"/>
</dbReference>
<dbReference type="EMBL" id="JACJSI010000156">
    <property type="protein sequence ID" value="MBD2534376.1"/>
    <property type="molecule type" value="Genomic_DNA"/>
</dbReference>
<sequence length="291" mass="33729">MGITEKFKRLIDNLRTNDDEIISIRCKRITKRINLDFWNSTSETQHIRYLGSYGRGTDIREHSDVDLAVLLPGTVYSQYNLYMFNGQSALLQTVKKSIKTTYPLTEIGGDGQVVVVQFGDGIKFEVVPVFQNTDGSFTYADSNNGGSWKKNNPIAEISAINYANTLYNKKVKHLARMARAWKQTNNVPIKGLLIDTFAYNFMSQWEYNDKSFLYYDYMIRDFMKFLSQRDKAQQYWQAPGSYERVSRIGLFEYKAAQAYTNALEAISYENNGKLYSANLKWKEIFGRFFIN</sequence>
<reference evidence="2 3" key="1">
    <citation type="journal article" date="2020" name="ISME J.">
        <title>Comparative genomics reveals insights into cyanobacterial evolution and habitat adaptation.</title>
        <authorList>
            <person name="Chen M.Y."/>
            <person name="Teng W.K."/>
            <person name="Zhao L."/>
            <person name="Hu C.X."/>
            <person name="Zhou Y.K."/>
            <person name="Han B.P."/>
            <person name="Song L.R."/>
            <person name="Shu W.S."/>
        </authorList>
    </citation>
    <scope>NUCLEOTIDE SEQUENCE [LARGE SCALE GENOMIC DNA]</scope>
    <source>
        <strain evidence="2 3">FACHB-838</strain>
    </source>
</reference>
<evidence type="ECO:0000313" key="2">
    <source>
        <dbReference type="EMBL" id="MBD2534376.1"/>
    </source>
</evidence>
<keyword evidence="1" id="KW-0051">Antiviral defense</keyword>
<keyword evidence="3" id="KW-1185">Reference proteome</keyword>
<organism evidence="2 3">
    <name type="scientific">Nostoc flagelliforme FACHB-838</name>
    <dbReference type="NCBI Taxonomy" id="2692904"/>
    <lineage>
        <taxon>Bacteria</taxon>
        <taxon>Bacillati</taxon>
        <taxon>Cyanobacteriota</taxon>
        <taxon>Cyanophyceae</taxon>
        <taxon>Nostocales</taxon>
        <taxon>Nostocaceae</taxon>
        <taxon>Nostoc</taxon>
    </lineage>
</organism>
<protein>
    <submittedName>
        <fullName evidence="2">Nucleotidyltransferase</fullName>
    </submittedName>
</protein>
<evidence type="ECO:0000313" key="3">
    <source>
        <dbReference type="Proteomes" id="UP000623440"/>
    </source>
</evidence>
<name>A0ABR8DY65_9NOSO</name>
<proteinExistence type="predicted"/>
<dbReference type="InterPro" id="IPR043519">
    <property type="entry name" value="NT_sf"/>
</dbReference>